<dbReference type="EMBL" id="UINC01039604">
    <property type="protein sequence ID" value="SVB38325.1"/>
    <property type="molecule type" value="Genomic_DNA"/>
</dbReference>
<reference evidence="2" key="1">
    <citation type="submission" date="2018-05" db="EMBL/GenBank/DDBJ databases">
        <authorList>
            <person name="Lanie J.A."/>
            <person name="Ng W.-L."/>
            <person name="Kazmierczak K.M."/>
            <person name="Andrzejewski T.M."/>
            <person name="Davidsen T.M."/>
            <person name="Wayne K.J."/>
            <person name="Tettelin H."/>
            <person name="Glass J.I."/>
            <person name="Rusch D."/>
            <person name="Podicherti R."/>
            <person name="Tsui H.-C.T."/>
            <person name="Winkler M.E."/>
        </authorList>
    </citation>
    <scope>NUCLEOTIDE SEQUENCE</scope>
</reference>
<gene>
    <name evidence="2" type="ORF">METZ01_LOCUS191179</name>
</gene>
<sequence length="324" mass="37017">MHKENTNPLVSIIIPCYNYDQYIEKCIQSVLNQTYKSIEVIVVDNGSTDDSLEKIRTFSHDPRVVIIELKENIPPGSGTNSAFRIAFNKSNGSYIGVLYADDWYLPDKIEKQMELFSQCVSSVGVVYCHGYRYFEKDKTKIEFKQQSVRGYVFKDYLKEGNIVIPISPLVKRCCYEIIGLNNLWTGSEYDFFMMSQYVDFDYVDENLVVMRIHNNNDAKNTLSVYERVKLFHSIALSDSNTVLRGEGLINKRVASDFIAYGLTFTVKMDMNHARDAIIKAIKAYPVCIFKPKVIASLSLSFLPNIVSKYLLTVLGKSPDIKSDI</sequence>
<accession>A0A382DJ90</accession>
<dbReference type="Gene3D" id="3.90.550.10">
    <property type="entry name" value="Spore Coat Polysaccharide Biosynthesis Protein SpsA, Chain A"/>
    <property type="match status" value="1"/>
</dbReference>
<protein>
    <recommendedName>
        <fullName evidence="1">Glycosyltransferase 2-like domain-containing protein</fullName>
    </recommendedName>
</protein>
<dbReference type="Pfam" id="PF00535">
    <property type="entry name" value="Glycos_transf_2"/>
    <property type="match status" value="1"/>
</dbReference>
<dbReference type="InterPro" id="IPR029044">
    <property type="entry name" value="Nucleotide-diphossugar_trans"/>
</dbReference>
<dbReference type="AlphaFoldDB" id="A0A382DJ90"/>
<dbReference type="PANTHER" id="PTHR22916">
    <property type="entry name" value="GLYCOSYLTRANSFERASE"/>
    <property type="match status" value="1"/>
</dbReference>
<organism evidence="2">
    <name type="scientific">marine metagenome</name>
    <dbReference type="NCBI Taxonomy" id="408172"/>
    <lineage>
        <taxon>unclassified sequences</taxon>
        <taxon>metagenomes</taxon>
        <taxon>ecological metagenomes</taxon>
    </lineage>
</organism>
<name>A0A382DJ90_9ZZZZ</name>
<evidence type="ECO:0000313" key="2">
    <source>
        <dbReference type="EMBL" id="SVB38325.1"/>
    </source>
</evidence>
<dbReference type="PANTHER" id="PTHR22916:SF3">
    <property type="entry name" value="UDP-GLCNAC:BETAGAL BETA-1,3-N-ACETYLGLUCOSAMINYLTRANSFERASE-LIKE PROTEIN 1"/>
    <property type="match status" value="1"/>
</dbReference>
<dbReference type="GO" id="GO:0016758">
    <property type="term" value="F:hexosyltransferase activity"/>
    <property type="evidence" value="ECO:0007669"/>
    <property type="project" value="UniProtKB-ARBA"/>
</dbReference>
<dbReference type="SUPFAM" id="SSF53448">
    <property type="entry name" value="Nucleotide-diphospho-sugar transferases"/>
    <property type="match status" value="1"/>
</dbReference>
<feature type="non-terminal residue" evidence="2">
    <location>
        <position position="324"/>
    </location>
</feature>
<evidence type="ECO:0000259" key="1">
    <source>
        <dbReference type="Pfam" id="PF00535"/>
    </source>
</evidence>
<proteinExistence type="predicted"/>
<dbReference type="InterPro" id="IPR001173">
    <property type="entry name" value="Glyco_trans_2-like"/>
</dbReference>
<feature type="domain" description="Glycosyltransferase 2-like" evidence="1">
    <location>
        <begin position="11"/>
        <end position="145"/>
    </location>
</feature>